<organism evidence="11 12">
    <name type="scientific">Alligator mississippiensis</name>
    <name type="common">American alligator</name>
    <dbReference type="NCBI Taxonomy" id="8496"/>
    <lineage>
        <taxon>Eukaryota</taxon>
        <taxon>Metazoa</taxon>
        <taxon>Chordata</taxon>
        <taxon>Craniata</taxon>
        <taxon>Vertebrata</taxon>
        <taxon>Euteleostomi</taxon>
        <taxon>Archelosauria</taxon>
        <taxon>Archosauria</taxon>
        <taxon>Crocodylia</taxon>
        <taxon>Alligatoridae</taxon>
        <taxon>Alligatorinae</taxon>
        <taxon>Alligator</taxon>
    </lineage>
</organism>
<evidence type="ECO:0000259" key="10">
    <source>
        <dbReference type="SMART" id="SM00199"/>
    </source>
</evidence>
<dbReference type="InterPro" id="IPR001811">
    <property type="entry name" value="Chemokine_IL8-like_dom"/>
</dbReference>
<keyword evidence="5 9" id="KW-0964">Secreted</keyword>
<evidence type="ECO:0000256" key="5">
    <source>
        <dbReference type="ARBA" id="ARBA00022525"/>
    </source>
</evidence>
<dbReference type="Proteomes" id="UP000050525">
    <property type="component" value="Unassembled WGS sequence"/>
</dbReference>
<dbReference type="FunFam" id="2.40.50.40:FF:000012">
    <property type="entry name" value="C-C motif chemokine"/>
    <property type="match status" value="1"/>
</dbReference>
<name>A0A151NAV7_ALLMI</name>
<feature type="signal peptide" evidence="9">
    <location>
        <begin position="1"/>
        <end position="26"/>
    </location>
</feature>
<evidence type="ECO:0000256" key="7">
    <source>
        <dbReference type="ARBA" id="ARBA00023157"/>
    </source>
</evidence>
<feature type="chain" id="PRO_5007358850" description="C-C motif chemokine" evidence="9">
    <location>
        <begin position="27"/>
        <end position="102"/>
    </location>
</feature>
<dbReference type="AlphaFoldDB" id="A0A151NAV7"/>
<comment type="caution">
    <text evidence="11">The sequence shown here is derived from an EMBL/GenBank/DDBJ whole genome shotgun (WGS) entry which is preliminary data.</text>
</comment>
<gene>
    <name evidence="11" type="ORF">Y1Q_0024501</name>
</gene>
<sequence length="102" mass="11496">MASFNSKTLVLYFLVGLLFVFWTAEAQSNQDCCLSYTRAALPPWAITGYTEQSSNEVCDINAIIFHTKSGIRACTNPKAKWVKKLLLLLSKRLKKMSNQDGF</sequence>
<dbReference type="GO" id="GO:0006955">
    <property type="term" value="P:immune response"/>
    <property type="evidence" value="ECO:0007669"/>
    <property type="project" value="InterPro"/>
</dbReference>
<feature type="domain" description="Chemokine interleukin-8-like" evidence="10">
    <location>
        <begin position="29"/>
        <end position="89"/>
    </location>
</feature>
<dbReference type="InterPro" id="IPR000827">
    <property type="entry name" value="Chemokine_CC_CS"/>
</dbReference>
<dbReference type="InterPro" id="IPR039809">
    <property type="entry name" value="Chemokine_b/g/d"/>
</dbReference>
<evidence type="ECO:0000256" key="4">
    <source>
        <dbReference type="ARBA" id="ARBA00022514"/>
    </source>
</evidence>
<dbReference type="SMART" id="SM00199">
    <property type="entry name" value="SCY"/>
    <property type="match status" value="1"/>
</dbReference>
<keyword evidence="7" id="KW-1015">Disulfide bond</keyword>
<dbReference type="GO" id="GO:0005615">
    <property type="term" value="C:extracellular space"/>
    <property type="evidence" value="ECO:0007669"/>
    <property type="project" value="UniProtKB-KW"/>
</dbReference>
<keyword evidence="6 9" id="KW-0732">Signal</keyword>
<evidence type="ECO:0000256" key="3">
    <source>
        <dbReference type="ARBA" id="ARBA00022500"/>
    </source>
</evidence>
<keyword evidence="3 9" id="KW-0145">Chemotaxis</keyword>
<evidence type="ECO:0000256" key="1">
    <source>
        <dbReference type="ARBA" id="ARBA00004613"/>
    </source>
</evidence>
<dbReference type="STRING" id="8496.A0A151NAV7"/>
<dbReference type="GO" id="GO:0008009">
    <property type="term" value="F:chemokine activity"/>
    <property type="evidence" value="ECO:0007669"/>
    <property type="project" value="InterPro"/>
</dbReference>
<proteinExistence type="inferred from homology"/>
<evidence type="ECO:0000256" key="6">
    <source>
        <dbReference type="ARBA" id="ARBA00022729"/>
    </source>
</evidence>
<comment type="similarity">
    <text evidence="2 9">Belongs to the intercrine beta (chemokine CC) family.</text>
</comment>
<dbReference type="Pfam" id="PF00048">
    <property type="entry name" value="IL8"/>
    <property type="match status" value="1"/>
</dbReference>
<dbReference type="Gene3D" id="2.40.50.40">
    <property type="match status" value="1"/>
</dbReference>
<evidence type="ECO:0000313" key="11">
    <source>
        <dbReference type="EMBL" id="KYO33877.1"/>
    </source>
</evidence>
<dbReference type="OrthoDB" id="8870994at2759"/>
<dbReference type="PROSITE" id="PS00472">
    <property type="entry name" value="SMALL_CYTOKINES_CC"/>
    <property type="match status" value="1"/>
</dbReference>
<dbReference type="EMBL" id="AKHW03003627">
    <property type="protein sequence ID" value="KYO33877.1"/>
    <property type="molecule type" value="Genomic_DNA"/>
</dbReference>
<keyword evidence="8" id="KW-0395">Inflammatory response</keyword>
<evidence type="ECO:0000256" key="8">
    <source>
        <dbReference type="ARBA" id="ARBA00023198"/>
    </source>
</evidence>
<evidence type="ECO:0000313" key="12">
    <source>
        <dbReference type="Proteomes" id="UP000050525"/>
    </source>
</evidence>
<evidence type="ECO:0000256" key="9">
    <source>
        <dbReference type="RuleBase" id="RU361150"/>
    </source>
</evidence>
<reference evidence="11 12" key="1">
    <citation type="journal article" date="2012" name="Genome Biol.">
        <title>Sequencing three crocodilian genomes to illuminate the evolution of archosaurs and amniotes.</title>
        <authorList>
            <person name="St John J.A."/>
            <person name="Braun E.L."/>
            <person name="Isberg S.R."/>
            <person name="Miles L.G."/>
            <person name="Chong A.Y."/>
            <person name="Gongora J."/>
            <person name="Dalzell P."/>
            <person name="Moran C."/>
            <person name="Bed'hom B."/>
            <person name="Abzhanov A."/>
            <person name="Burgess S.C."/>
            <person name="Cooksey A.M."/>
            <person name="Castoe T.A."/>
            <person name="Crawford N.G."/>
            <person name="Densmore L.D."/>
            <person name="Drew J.C."/>
            <person name="Edwards S.V."/>
            <person name="Faircloth B.C."/>
            <person name="Fujita M.K."/>
            <person name="Greenwold M.J."/>
            <person name="Hoffmann F.G."/>
            <person name="Howard J.M."/>
            <person name="Iguchi T."/>
            <person name="Janes D.E."/>
            <person name="Khan S.Y."/>
            <person name="Kohno S."/>
            <person name="de Koning A.J."/>
            <person name="Lance S.L."/>
            <person name="McCarthy F.M."/>
            <person name="McCormack J.E."/>
            <person name="Merchant M.E."/>
            <person name="Peterson D.G."/>
            <person name="Pollock D.D."/>
            <person name="Pourmand N."/>
            <person name="Raney B.J."/>
            <person name="Roessler K.A."/>
            <person name="Sanford J.R."/>
            <person name="Sawyer R.H."/>
            <person name="Schmidt C.J."/>
            <person name="Triplett E.W."/>
            <person name="Tuberville T.D."/>
            <person name="Venegas-Anaya M."/>
            <person name="Howard J.T."/>
            <person name="Jarvis E.D."/>
            <person name="Guillette L.J.Jr."/>
            <person name="Glenn T.C."/>
            <person name="Green R.E."/>
            <person name="Ray D.A."/>
        </authorList>
    </citation>
    <scope>NUCLEOTIDE SEQUENCE [LARGE SCALE GENOMIC DNA]</scope>
    <source>
        <strain evidence="11">KSC_2009_1</strain>
    </source>
</reference>
<accession>A0A151NAV7</accession>
<dbReference type="GO" id="GO:0006954">
    <property type="term" value="P:inflammatory response"/>
    <property type="evidence" value="ECO:0007669"/>
    <property type="project" value="UniProtKB-KW"/>
</dbReference>
<protein>
    <recommendedName>
        <fullName evidence="9">C-C motif chemokine</fullName>
    </recommendedName>
</protein>
<comment type="subcellular location">
    <subcellularLocation>
        <location evidence="1 9">Secreted</location>
    </subcellularLocation>
</comment>
<dbReference type="InterPro" id="IPR036048">
    <property type="entry name" value="Interleukin_8-like_sf"/>
</dbReference>
<evidence type="ECO:0000256" key="2">
    <source>
        <dbReference type="ARBA" id="ARBA00010868"/>
    </source>
</evidence>
<dbReference type="KEGG" id="amj:102557837"/>
<dbReference type="PANTHER" id="PTHR12015">
    <property type="entry name" value="SMALL INDUCIBLE CYTOKINE A"/>
    <property type="match status" value="1"/>
</dbReference>
<keyword evidence="4 9" id="KW-0202">Cytokine</keyword>
<dbReference type="SUPFAM" id="SSF54117">
    <property type="entry name" value="Interleukin 8-like chemokines"/>
    <property type="match status" value="1"/>
</dbReference>
<dbReference type="PANTHER" id="PTHR12015:SF108">
    <property type="entry name" value="C-C MOTIF CHEMOKINE 20"/>
    <property type="match status" value="1"/>
</dbReference>
<keyword evidence="12" id="KW-1185">Reference proteome</keyword>